<sequence length="226" mass="23512">MKKTIILALLSCGALSASGAVIETLSGDLSDYTSTVILDANGGSQNTASWSLTGDSLALTTSTYDGIQQYAMIYDGFSLSVGDEVKLALTHTGASQDIGLYVGGTAPTFNVRQDYVAVYARGNGELYSRGFDGTGELGLSAAGIVTYDSLFIARTGSNTYELGYYDGATRTVIVTRTPTTANDGEYVGIYADVRAVGTLGSLTVVPEPSIALLGGLGLLGLARRRR</sequence>
<dbReference type="RefSeq" id="WP_184018095.1">
    <property type="nucleotide sequence ID" value="NZ_JACHFD010000008.1"/>
</dbReference>
<evidence type="ECO:0000256" key="1">
    <source>
        <dbReference type="SAM" id="SignalP"/>
    </source>
</evidence>
<evidence type="ECO:0000313" key="4">
    <source>
        <dbReference type="Proteomes" id="UP000557717"/>
    </source>
</evidence>
<comment type="caution">
    <text evidence="3">The sequence shown here is derived from an EMBL/GenBank/DDBJ whole genome shotgun (WGS) entry which is preliminary data.</text>
</comment>
<evidence type="ECO:0000259" key="2">
    <source>
        <dbReference type="Pfam" id="PF07589"/>
    </source>
</evidence>
<organism evidence="3 4">
    <name type="scientific">Haloferula luteola</name>
    <dbReference type="NCBI Taxonomy" id="595692"/>
    <lineage>
        <taxon>Bacteria</taxon>
        <taxon>Pseudomonadati</taxon>
        <taxon>Verrucomicrobiota</taxon>
        <taxon>Verrucomicrobiia</taxon>
        <taxon>Verrucomicrobiales</taxon>
        <taxon>Verrucomicrobiaceae</taxon>
        <taxon>Haloferula</taxon>
    </lineage>
</organism>
<dbReference type="InterPro" id="IPR013424">
    <property type="entry name" value="Ice-binding_C"/>
</dbReference>
<name>A0A840VCS3_9BACT</name>
<keyword evidence="4" id="KW-1185">Reference proteome</keyword>
<gene>
    <name evidence="3" type="ORF">HNR46_001939</name>
</gene>
<proteinExistence type="predicted"/>
<dbReference type="Pfam" id="PF07589">
    <property type="entry name" value="PEP-CTERM"/>
    <property type="match status" value="1"/>
</dbReference>
<dbReference type="EMBL" id="JACHFD010000008">
    <property type="protein sequence ID" value="MBB5351700.1"/>
    <property type="molecule type" value="Genomic_DNA"/>
</dbReference>
<dbReference type="AlphaFoldDB" id="A0A840VCS3"/>
<reference evidence="3 4" key="1">
    <citation type="submission" date="2020-08" db="EMBL/GenBank/DDBJ databases">
        <title>Genomic Encyclopedia of Type Strains, Phase IV (KMG-IV): sequencing the most valuable type-strain genomes for metagenomic binning, comparative biology and taxonomic classification.</title>
        <authorList>
            <person name="Goeker M."/>
        </authorList>
    </citation>
    <scope>NUCLEOTIDE SEQUENCE [LARGE SCALE GENOMIC DNA]</scope>
    <source>
        <strain evidence="3 4">YC6886</strain>
    </source>
</reference>
<feature type="chain" id="PRO_5033050407" description="Ice-binding protein C-terminal domain-containing protein" evidence="1">
    <location>
        <begin position="20"/>
        <end position="226"/>
    </location>
</feature>
<feature type="domain" description="Ice-binding protein C-terminal" evidence="2">
    <location>
        <begin position="205"/>
        <end position="226"/>
    </location>
</feature>
<dbReference type="Proteomes" id="UP000557717">
    <property type="component" value="Unassembled WGS sequence"/>
</dbReference>
<feature type="signal peptide" evidence="1">
    <location>
        <begin position="1"/>
        <end position="19"/>
    </location>
</feature>
<accession>A0A840VCS3</accession>
<evidence type="ECO:0000313" key="3">
    <source>
        <dbReference type="EMBL" id="MBB5351700.1"/>
    </source>
</evidence>
<keyword evidence="1" id="KW-0732">Signal</keyword>
<protein>
    <recommendedName>
        <fullName evidence="2">Ice-binding protein C-terminal domain-containing protein</fullName>
    </recommendedName>
</protein>